<evidence type="ECO:0000256" key="5">
    <source>
        <dbReference type="ARBA" id="ARBA00034313"/>
    </source>
</evidence>
<feature type="transmembrane region" description="Helical" evidence="7">
    <location>
        <begin position="100"/>
        <end position="120"/>
    </location>
</feature>
<keyword evidence="4 7" id="KW-0472">Membrane</keyword>
<evidence type="ECO:0000256" key="4">
    <source>
        <dbReference type="ARBA" id="ARBA00023136"/>
    </source>
</evidence>
<evidence type="ECO:0008006" key="10">
    <source>
        <dbReference type="Google" id="ProtNLM"/>
    </source>
</evidence>
<reference evidence="8 9" key="1">
    <citation type="journal article" date="2017" name="Genome Announc.">
        <title>Genome sequence of the saprophytic ascomycete Epicoccum nigrum ICMP 19927 strain isolated from New Zealand.</title>
        <authorList>
            <person name="Fokin M."/>
            <person name="Fleetwood D."/>
            <person name="Weir B.S."/>
            <person name="Villas-Boas S.G."/>
        </authorList>
    </citation>
    <scope>NUCLEOTIDE SEQUENCE [LARGE SCALE GENOMIC DNA]</scope>
    <source>
        <strain evidence="8 9">ICMP 19927</strain>
    </source>
</reference>
<keyword evidence="2 7" id="KW-0812">Transmembrane</keyword>
<feature type="region of interest" description="Disordered" evidence="6">
    <location>
        <begin position="161"/>
        <end position="187"/>
    </location>
</feature>
<feature type="transmembrane region" description="Helical" evidence="7">
    <location>
        <begin position="201"/>
        <end position="220"/>
    </location>
</feature>
<dbReference type="PANTHER" id="PTHR35042">
    <property type="entry name" value="ANTHRONE OXYGENASE ENCC"/>
    <property type="match status" value="1"/>
</dbReference>
<protein>
    <recommendedName>
        <fullName evidence="10">DUF1772-domain-containing protein</fullName>
    </recommendedName>
</protein>
<dbReference type="AlphaFoldDB" id="A0A1Y2LN11"/>
<sequence>MSKAVQILTLTTALTTAGGIATLSLFSIPLLLSQPGARSLPQLRWLFSRGSHAAPSGILLSSGGFAYLSYASLRGSAAAPAPGSLLGAALRSVGQGDKPGLFLLASVLALSAAVFTRVMLPTNFELIEMNERLGGARSAREAEFRERIGAAPRAAWESVEGKEGVSQWTDLSGPQERTRREAGPEEEERVRELLGRFKRLNYVRAGLIGVGGVVGLVAALG</sequence>
<evidence type="ECO:0000256" key="2">
    <source>
        <dbReference type="ARBA" id="ARBA00022692"/>
    </source>
</evidence>
<dbReference type="PANTHER" id="PTHR35042:SF1">
    <property type="entry name" value="DUF1772-DOMAIN-CONTAINING PROTEIN"/>
    <property type="match status" value="1"/>
</dbReference>
<dbReference type="InParanoid" id="A0A1Y2LN11"/>
<dbReference type="EMBL" id="KZ107855">
    <property type="protein sequence ID" value="OSS45185.1"/>
    <property type="molecule type" value="Genomic_DNA"/>
</dbReference>
<evidence type="ECO:0000313" key="9">
    <source>
        <dbReference type="Proteomes" id="UP000193240"/>
    </source>
</evidence>
<dbReference type="GO" id="GO:0016020">
    <property type="term" value="C:membrane"/>
    <property type="evidence" value="ECO:0007669"/>
    <property type="project" value="UniProtKB-SubCell"/>
</dbReference>
<evidence type="ECO:0000256" key="1">
    <source>
        <dbReference type="ARBA" id="ARBA00004141"/>
    </source>
</evidence>
<feature type="compositionally biased region" description="Basic and acidic residues" evidence="6">
    <location>
        <begin position="176"/>
        <end position="187"/>
    </location>
</feature>
<dbReference type="OMA" id="SLPMVRW"/>
<evidence type="ECO:0000256" key="7">
    <source>
        <dbReference type="SAM" id="Phobius"/>
    </source>
</evidence>
<proteinExistence type="inferred from homology"/>
<comment type="subcellular location">
    <subcellularLocation>
        <location evidence="1">Membrane</location>
        <topology evidence="1">Multi-pass membrane protein</topology>
    </subcellularLocation>
</comment>
<evidence type="ECO:0000256" key="6">
    <source>
        <dbReference type="SAM" id="MobiDB-lite"/>
    </source>
</evidence>
<dbReference type="Proteomes" id="UP000193240">
    <property type="component" value="Unassembled WGS sequence"/>
</dbReference>
<evidence type="ECO:0000256" key="3">
    <source>
        <dbReference type="ARBA" id="ARBA00022989"/>
    </source>
</evidence>
<gene>
    <name evidence="8" type="ORF">B5807_09126</name>
</gene>
<name>A0A1Y2LN11_EPING</name>
<dbReference type="InterPro" id="IPR013901">
    <property type="entry name" value="Anthrone_oxy"/>
</dbReference>
<organism evidence="8 9">
    <name type="scientific">Epicoccum nigrum</name>
    <name type="common">Soil fungus</name>
    <name type="synonym">Epicoccum purpurascens</name>
    <dbReference type="NCBI Taxonomy" id="105696"/>
    <lineage>
        <taxon>Eukaryota</taxon>
        <taxon>Fungi</taxon>
        <taxon>Dikarya</taxon>
        <taxon>Ascomycota</taxon>
        <taxon>Pezizomycotina</taxon>
        <taxon>Dothideomycetes</taxon>
        <taxon>Pleosporomycetidae</taxon>
        <taxon>Pleosporales</taxon>
        <taxon>Pleosporineae</taxon>
        <taxon>Didymellaceae</taxon>
        <taxon>Epicoccum</taxon>
    </lineage>
</organism>
<keyword evidence="9" id="KW-1185">Reference proteome</keyword>
<keyword evidence="3 7" id="KW-1133">Transmembrane helix</keyword>
<accession>A0A1Y2LN11</accession>
<evidence type="ECO:0000313" key="8">
    <source>
        <dbReference type="EMBL" id="OSS45185.1"/>
    </source>
</evidence>
<comment type="similarity">
    <text evidence="5">Belongs to the anthrone oxygenase family.</text>
</comment>
<dbReference type="Pfam" id="PF08592">
    <property type="entry name" value="Anthrone_oxy"/>
    <property type="match status" value="1"/>
</dbReference>